<evidence type="ECO:0000256" key="2">
    <source>
        <dbReference type="ARBA" id="ARBA00001966"/>
    </source>
</evidence>
<dbReference type="Gene3D" id="3.30.450.20">
    <property type="entry name" value="PAS domain"/>
    <property type="match status" value="1"/>
</dbReference>
<keyword evidence="13" id="KW-0418">Kinase</keyword>
<keyword evidence="10" id="KW-0808">Transferase</keyword>
<evidence type="ECO:0000256" key="13">
    <source>
        <dbReference type="ARBA" id="ARBA00022777"/>
    </source>
</evidence>
<dbReference type="Gene3D" id="1.20.5.1930">
    <property type="match status" value="1"/>
</dbReference>
<keyword evidence="9" id="KW-0963">Cytoplasm</keyword>
<dbReference type="Proteomes" id="UP001597010">
    <property type="component" value="Unassembled WGS sequence"/>
</dbReference>
<dbReference type="CDD" id="cd16917">
    <property type="entry name" value="HATPase_UhpB-NarQ-NarX-like"/>
    <property type="match status" value="1"/>
</dbReference>
<keyword evidence="14" id="KW-1133">Transmembrane helix</keyword>
<dbReference type="InterPro" id="IPR011712">
    <property type="entry name" value="Sig_transdc_His_kin_sub3_dim/P"/>
</dbReference>
<name>A0ABW3AWU9_9SPHI</name>
<dbReference type="SUPFAM" id="SSF55785">
    <property type="entry name" value="PYP-like sensor domain (PAS domain)"/>
    <property type="match status" value="1"/>
</dbReference>
<keyword evidence="17" id="KW-0411">Iron-sulfur</keyword>
<gene>
    <name evidence="23" type="ORF">ACFQZX_17240</name>
</gene>
<keyword evidence="21" id="KW-0175">Coiled coil</keyword>
<feature type="domain" description="Histidine kinase" evidence="22">
    <location>
        <begin position="134"/>
        <end position="330"/>
    </location>
</feature>
<evidence type="ECO:0000256" key="18">
    <source>
        <dbReference type="ARBA" id="ARBA00023136"/>
    </source>
</evidence>
<feature type="coiled-coil region" evidence="21">
    <location>
        <begin position="155"/>
        <end position="185"/>
    </location>
</feature>
<evidence type="ECO:0000256" key="15">
    <source>
        <dbReference type="ARBA" id="ARBA00023004"/>
    </source>
</evidence>
<dbReference type="SUPFAM" id="SSF55874">
    <property type="entry name" value="ATPase domain of HSP90 chaperone/DNA topoisomerase II/histidine kinase"/>
    <property type="match status" value="1"/>
</dbReference>
<dbReference type="PANTHER" id="PTHR24421">
    <property type="entry name" value="NITRATE/NITRITE SENSOR PROTEIN NARX-RELATED"/>
    <property type="match status" value="1"/>
</dbReference>
<evidence type="ECO:0000256" key="17">
    <source>
        <dbReference type="ARBA" id="ARBA00023014"/>
    </source>
</evidence>
<comment type="function">
    <text evidence="19">Member of the two-component regulatory system NreB/NreC involved in the control of dissimilatory nitrate/nitrite reduction in response to oxygen. NreB functions as a direct oxygen sensor histidine kinase which is autophosphorylated, in the absence of oxygen, probably at the conserved histidine residue, and transfers its phosphate group probably to a conserved aspartate residue of NreC. NreB/NreC activates the expression of the nitrate (narGHJI) and nitrite (nir) reductase operons, as well as the putative nitrate transporter gene narT.</text>
</comment>
<evidence type="ECO:0000256" key="7">
    <source>
        <dbReference type="ARBA" id="ARBA00022475"/>
    </source>
</evidence>
<evidence type="ECO:0000259" key="22">
    <source>
        <dbReference type="PROSITE" id="PS50109"/>
    </source>
</evidence>
<dbReference type="SMART" id="SM00387">
    <property type="entry name" value="HATPase_c"/>
    <property type="match status" value="1"/>
</dbReference>
<dbReference type="InterPro" id="IPR035965">
    <property type="entry name" value="PAS-like_dom_sf"/>
</dbReference>
<keyword evidence="23" id="KW-0067">ATP-binding</keyword>
<keyword evidence="18" id="KW-0472">Membrane</keyword>
<dbReference type="InterPro" id="IPR036890">
    <property type="entry name" value="HATPase_C_sf"/>
</dbReference>
<protein>
    <recommendedName>
        <fullName evidence="6">Oxygen sensor histidine kinase NreB</fullName>
        <ecNumber evidence="5">2.7.13.3</ecNumber>
    </recommendedName>
    <alternativeName>
        <fullName evidence="20">Nitrogen regulation protein B</fullName>
    </alternativeName>
</protein>
<evidence type="ECO:0000256" key="20">
    <source>
        <dbReference type="ARBA" id="ARBA00030800"/>
    </source>
</evidence>
<comment type="caution">
    <text evidence="23">The sequence shown here is derived from an EMBL/GenBank/DDBJ whole genome shotgun (WGS) entry which is preliminary data.</text>
</comment>
<evidence type="ECO:0000256" key="10">
    <source>
        <dbReference type="ARBA" id="ARBA00022679"/>
    </source>
</evidence>
<dbReference type="InterPro" id="IPR003594">
    <property type="entry name" value="HATPase_dom"/>
</dbReference>
<organism evidence="23 24">
    <name type="scientific">Mucilaginibacter litoreus</name>
    <dbReference type="NCBI Taxonomy" id="1048221"/>
    <lineage>
        <taxon>Bacteria</taxon>
        <taxon>Pseudomonadati</taxon>
        <taxon>Bacteroidota</taxon>
        <taxon>Sphingobacteriia</taxon>
        <taxon>Sphingobacteriales</taxon>
        <taxon>Sphingobacteriaceae</taxon>
        <taxon>Mucilaginibacter</taxon>
    </lineage>
</organism>
<dbReference type="EC" id="2.7.13.3" evidence="5"/>
<evidence type="ECO:0000256" key="6">
    <source>
        <dbReference type="ARBA" id="ARBA00017322"/>
    </source>
</evidence>
<evidence type="ECO:0000256" key="5">
    <source>
        <dbReference type="ARBA" id="ARBA00012438"/>
    </source>
</evidence>
<dbReference type="RefSeq" id="WP_377117700.1">
    <property type="nucleotide sequence ID" value="NZ_JBHTHZ010000014.1"/>
</dbReference>
<evidence type="ECO:0000313" key="24">
    <source>
        <dbReference type="Proteomes" id="UP001597010"/>
    </source>
</evidence>
<proteinExistence type="predicted"/>
<dbReference type="PROSITE" id="PS50109">
    <property type="entry name" value="HIS_KIN"/>
    <property type="match status" value="1"/>
</dbReference>
<evidence type="ECO:0000256" key="4">
    <source>
        <dbReference type="ARBA" id="ARBA00004651"/>
    </source>
</evidence>
<keyword evidence="24" id="KW-1185">Reference proteome</keyword>
<evidence type="ECO:0000313" key="23">
    <source>
        <dbReference type="EMBL" id="MFD0795370.1"/>
    </source>
</evidence>
<sequence length="330" mass="37525">MSVLQAIRNTSGEIMDFVIKVVNKELERETGRADLVGKLYAEEYPGIKEAGLFDLMIRVMKTGNPEQVEYFYPYEGFNKWFSCMFVKLEDGLVATNLDISARKQAEEERLNAVTVQNQKIYWATLNTQEIERKRIAESLHNGVGQLLYGVKMSLLQDFNKENLSVEQLLEQIEEITSHTDQLLDDAIKEMRRISHELTPAILEVSGLREAIMDVCRQFSPKLEMDCKLIGFTSRIDKQLELAVYRIVQELVMNIIKHAKASKAVVLVEVFKKNVSIIVRDNGIGFSKKIKNEGIGLKTIQNKVNLLNGSFKLESNSGEDSVVTISIPYEL</sequence>
<dbReference type="PANTHER" id="PTHR24421:SF37">
    <property type="entry name" value="SENSOR HISTIDINE KINASE NARS"/>
    <property type="match status" value="1"/>
</dbReference>
<comment type="cofactor">
    <cofactor evidence="2">
        <name>[4Fe-4S] cluster</name>
        <dbReference type="ChEBI" id="CHEBI:49883"/>
    </cofactor>
</comment>
<dbReference type="Pfam" id="PF02518">
    <property type="entry name" value="HATPase_c"/>
    <property type="match status" value="1"/>
</dbReference>
<evidence type="ECO:0000256" key="16">
    <source>
        <dbReference type="ARBA" id="ARBA00023012"/>
    </source>
</evidence>
<keyword evidence="12" id="KW-0479">Metal-binding</keyword>
<dbReference type="Pfam" id="PF07730">
    <property type="entry name" value="HisKA_3"/>
    <property type="match status" value="1"/>
</dbReference>
<evidence type="ECO:0000256" key="11">
    <source>
        <dbReference type="ARBA" id="ARBA00022692"/>
    </source>
</evidence>
<evidence type="ECO:0000256" key="14">
    <source>
        <dbReference type="ARBA" id="ARBA00022989"/>
    </source>
</evidence>
<accession>A0ABW3AWU9</accession>
<keyword evidence="23" id="KW-0547">Nucleotide-binding</keyword>
<evidence type="ECO:0000256" key="3">
    <source>
        <dbReference type="ARBA" id="ARBA00004496"/>
    </source>
</evidence>
<keyword evidence="8" id="KW-0004">4Fe-4S</keyword>
<evidence type="ECO:0000256" key="8">
    <source>
        <dbReference type="ARBA" id="ARBA00022485"/>
    </source>
</evidence>
<dbReference type="PRINTS" id="PR00344">
    <property type="entry name" value="BCTRLSENSOR"/>
</dbReference>
<comment type="catalytic activity">
    <reaction evidence="1">
        <text>ATP + protein L-histidine = ADP + protein N-phospho-L-histidine.</text>
        <dbReference type="EC" id="2.7.13.3"/>
    </reaction>
</comment>
<evidence type="ECO:0000256" key="12">
    <source>
        <dbReference type="ARBA" id="ARBA00022723"/>
    </source>
</evidence>
<dbReference type="InterPro" id="IPR005467">
    <property type="entry name" value="His_kinase_dom"/>
</dbReference>
<evidence type="ECO:0000256" key="21">
    <source>
        <dbReference type="SAM" id="Coils"/>
    </source>
</evidence>
<evidence type="ECO:0000256" key="9">
    <source>
        <dbReference type="ARBA" id="ARBA00022490"/>
    </source>
</evidence>
<keyword evidence="15" id="KW-0408">Iron</keyword>
<evidence type="ECO:0000256" key="19">
    <source>
        <dbReference type="ARBA" id="ARBA00024827"/>
    </source>
</evidence>
<dbReference type="Gene3D" id="3.30.565.10">
    <property type="entry name" value="Histidine kinase-like ATPase, C-terminal domain"/>
    <property type="match status" value="1"/>
</dbReference>
<dbReference type="InterPro" id="IPR004358">
    <property type="entry name" value="Sig_transdc_His_kin-like_C"/>
</dbReference>
<dbReference type="GO" id="GO:0005524">
    <property type="term" value="F:ATP binding"/>
    <property type="evidence" value="ECO:0007669"/>
    <property type="project" value="UniProtKB-KW"/>
</dbReference>
<evidence type="ECO:0000256" key="1">
    <source>
        <dbReference type="ARBA" id="ARBA00000085"/>
    </source>
</evidence>
<reference evidence="24" key="1">
    <citation type="journal article" date="2019" name="Int. J. Syst. Evol. Microbiol.">
        <title>The Global Catalogue of Microorganisms (GCM) 10K type strain sequencing project: providing services to taxonomists for standard genome sequencing and annotation.</title>
        <authorList>
            <consortium name="The Broad Institute Genomics Platform"/>
            <consortium name="The Broad Institute Genome Sequencing Center for Infectious Disease"/>
            <person name="Wu L."/>
            <person name="Ma J."/>
        </authorList>
    </citation>
    <scope>NUCLEOTIDE SEQUENCE [LARGE SCALE GENOMIC DNA]</scope>
    <source>
        <strain evidence="24">CCUG 61484</strain>
    </source>
</reference>
<comment type="subcellular location">
    <subcellularLocation>
        <location evidence="4">Cell membrane</location>
        <topology evidence="4">Multi-pass membrane protein</topology>
    </subcellularLocation>
    <subcellularLocation>
        <location evidence="3">Cytoplasm</location>
    </subcellularLocation>
</comment>
<dbReference type="EMBL" id="JBHTHZ010000014">
    <property type="protein sequence ID" value="MFD0795370.1"/>
    <property type="molecule type" value="Genomic_DNA"/>
</dbReference>
<dbReference type="InterPro" id="IPR050482">
    <property type="entry name" value="Sensor_HK_TwoCompSys"/>
</dbReference>
<keyword evidence="16" id="KW-0902">Two-component regulatory system</keyword>
<keyword evidence="11" id="KW-0812">Transmembrane</keyword>
<keyword evidence="7" id="KW-1003">Cell membrane</keyword>